<reference evidence="5" key="2">
    <citation type="submission" date="2022-04" db="EMBL/GenBank/DDBJ databases">
        <authorList>
            <person name="Bromfield E.S.P."/>
            <person name="Cloutier S."/>
        </authorList>
    </citation>
    <scope>NUCLEOTIDE SEQUENCE</scope>
    <source>
        <strain evidence="5">1S5</strain>
    </source>
</reference>
<dbReference type="Pfam" id="PF04828">
    <property type="entry name" value="GFA"/>
    <property type="match status" value="1"/>
</dbReference>
<dbReference type="GO" id="GO:0046872">
    <property type="term" value="F:metal ion binding"/>
    <property type="evidence" value="ECO:0007669"/>
    <property type="project" value="UniProtKB-KW"/>
</dbReference>
<keyword evidence="4" id="KW-0456">Lyase</keyword>
<dbReference type="PANTHER" id="PTHR33337:SF40">
    <property type="entry name" value="CENP-V_GFA DOMAIN-CONTAINING PROTEIN-RELATED"/>
    <property type="match status" value="1"/>
</dbReference>
<keyword evidence="2" id="KW-0479">Metal-binding</keyword>
<dbReference type="SUPFAM" id="SSF51316">
    <property type="entry name" value="Mss4-like"/>
    <property type="match status" value="1"/>
</dbReference>
<keyword evidence="3" id="KW-0862">Zinc</keyword>
<organism evidence="5 6">
    <name type="scientific">Bradyrhizobium barranii subsp. apii</name>
    <dbReference type="NCBI Taxonomy" id="2819348"/>
    <lineage>
        <taxon>Bacteria</taxon>
        <taxon>Pseudomonadati</taxon>
        <taxon>Pseudomonadota</taxon>
        <taxon>Alphaproteobacteria</taxon>
        <taxon>Hyphomicrobiales</taxon>
        <taxon>Nitrobacteraceae</taxon>
        <taxon>Bradyrhizobium</taxon>
        <taxon>Bradyrhizobium barranii</taxon>
    </lineage>
</organism>
<dbReference type="Proteomes" id="UP000551709">
    <property type="component" value="Chromosome"/>
</dbReference>
<evidence type="ECO:0000256" key="1">
    <source>
        <dbReference type="ARBA" id="ARBA00005495"/>
    </source>
</evidence>
<dbReference type="Gene3D" id="3.90.1590.10">
    <property type="entry name" value="glutathione-dependent formaldehyde- activating enzyme (gfa)"/>
    <property type="match status" value="1"/>
</dbReference>
<dbReference type="RefSeq" id="WP_166071888.1">
    <property type="nucleotide sequence ID" value="NZ_CP096255.1"/>
</dbReference>
<dbReference type="InterPro" id="IPR006913">
    <property type="entry name" value="CENP-V/GFA"/>
</dbReference>
<evidence type="ECO:0000256" key="4">
    <source>
        <dbReference type="ARBA" id="ARBA00023239"/>
    </source>
</evidence>
<dbReference type="GO" id="GO:0016846">
    <property type="term" value="F:carbon-sulfur lyase activity"/>
    <property type="evidence" value="ECO:0007669"/>
    <property type="project" value="InterPro"/>
</dbReference>
<name>A0A8T5V2A8_9BRAD</name>
<dbReference type="InterPro" id="IPR011057">
    <property type="entry name" value="Mss4-like_sf"/>
</dbReference>
<gene>
    <name evidence="5" type="ORF">HAP41_0000045355</name>
</gene>
<protein>
    <submittedName>
        <fullName evidence="5">GFA family protein</fullName>
    </submittedName>
</protein>
<evidence type="ECO:0000313" key="5">
    <source>
        <dbReference type="EMBL" id="UPT87280.1"/>
    </source>
</evidence>
<reference evidence="5" key="1">
    <citation type="journal article" date="2017" name="Syst. Appl. Microbiol.">
        <title>Soybeans inoculated with root zone soils of Canadian native legumes harbour diverse and novel Bradyrhizobium spp. that possess agricultural potential.</title>
        <authorList>
            <person name="Bromfield E.S.P."/>
            <person name="Cloutier S."/>
            <person name="Tambong J.T."/>
            <person name="Tran Thi T.V."/>
        </authorList>
    </citation>
    <scope>NUCLEOTIDE SEQUENCE</scope>
    <source>
        <strain evidence="5">1S5</strain>
    </source>
</reference>
<evidence type="ECO:0000256" key="3">
    <source>
        <dbReference type="ARBA" id="ARBA00022833"/>
    </source>
</evidence>
<dbReference type="PROSITE" id="PS51891">
    <property type="entry name" value="CENP_V_GFA"/>
    <property type="match status" value="1"/>
</dbReference>
<evidence type="ECO:0000256" key="2">
    <source>
        <dbReference type="ARBA" id="ARBA00022723"/>
    </source>
</evidence>
<evidence type="ECO:0000313" key="6">
    <source>
        <dbReference type="Proteomes" id="UP000551709"/>
    </source>
</evidence>
<comment type="similarity">
    <text evidence="1">Belongs to the Gfa family.</text>
</comment>
<accession>A0A8T5V2A8</accession>
<sequence length="150" mass="16700">MTGSEHSNARILTGECYCRAVRYEVADAFSYALNCHCSNCRRTTGSAFKPFAGIAQDKLRIVRGEDQRLIYGEDQRLIYGDDATHDAHCARCGSLLYSRVREGKWVHVAMGTLVDAPSIRPSAHIFVGSKAPWHEITDELPQYRGHIGGD</sequence>
<proteinExistence type="inferred from homology"/>
<dbReference type="PANTHER" id="PTHR33337">
    <property type="entry name" value="GFA DOMAIN-CONTAINING PROTEIN"/>
    <property type="match status" value="1"/>
</dbReference>
<dbReference type="EMBL" id="CP096255">
    <property type="protein sequence ID" value="UPT87280.1"/>
    <property type="molecule type" value="Genomic_DNA"/>
</dbReference>
<dbReference type="AlphaFoldDB" id="A0A8T5V2A8"/>